<dbReference type="PANTHER" id="PTHR22091:SF1">
    <property type="entry name" value="COILED-COIL DOMAIN-CONTAINING PROTEIN 77"/>
    <property type="match status" value="1"/>
</dbReference>
<reference evidence="2" key="1">
    <citation type="submission" date="2021-06" db="EMBL/GenBank/DDBJ databases">
        <authorList>
            <person name="Kallberg Y."/>
            <person name="Tangrot J."/>
            <person name="Rosling A."/>
        </authorList>
    </citation>
    <scope>NUCLEOTIDE SEQUENCE</scope>
    <source>
        <strain evidence="2">CL551</strain>
    </source>
</reference>
<protein>
    <submittedName>
        <fullName evidence="2">9106_t:CDS:1</fullName>
    </submittedName>
</protein>
<gene>
    <name evidence="2" type="ORF">AMORRO_LOCUS10089</name>
</gene>
<organism evidence="2 3">
    <name type="scientific">Acaulospora morrowiae</name>
    <dbReference type="NCBI Taxonomy" id="94023"/>
    <lineage>
        <taxon>Eukaryota</taxon>
        <taxon>Fungi</taxon>
        <taxon>Fungi incertae sedis</taxon>
        <taxon>Mucoromycota</taxon>
        <taxon>Glomeromycotina</taxon>
        <taxon>Glomeromycetes</taxon>
        <taxon>Diversisporales</taxon>
        <taxon>Acaulosporaceae</taxon>
        <taxon>Acaulospora</taxon>
    </lineage>
</organism>
<feature type="coiled-coil region" evidence="1">
    <location>
        <begin position="199"/>
        <end position="248"/>
    </location>
</feature>
<evidence type="ECO:0000313" key="3">
    <source>
        <dbReference type="Proteomes" id="UP000789342"/>
    </source>
</evidence>
<dbReference type="InterPro" id="IPR037696">
    <property type="entry name" value="CCDC77"/>
</dbReference>
<comment type="caution">
    <text evidence="2">The sequence shown here is derived from an EMBL/GenBank/DDBJ whole genome shotgun (WGS) entry which is preliminary data.</text>
</comment>
<evidence type="ECO:0000313" key="2">
    <source>
        <dbReference type="EMBL" id="CAG8653765.1"/>
    </source>
</evidence>
<name>A0A9N9H3E1_9GLOM</name>
<dbReference type="EMBL" id="CAJVPV010010673">
    <property type="protein sequence ID" value="CAG8653765.1"/>
    <property type="molecule type" value="Genomic_DNA"/>
</dbReference>
<evidence type="ECO:0000256" key="1">
    <source>
        <dbReference type="SAM" id="Coils"/>
    </source>
</evidence>
<dbReference type="Proteomes" id="UP000789342">
    <property type="component" value="Unassembled WGS sequence"/>
</dbReference>
<keyword evidence="1" id="KW-0175">Coiled coil</keyword>
<accession>A0A9N9H3E1</accession>
<feature type="coiled-coil region" evidence="1">
    <location>
        <begin position="110"/>
        <end position="173"/>
    </location>
</feature>
<sequence>MSDTKIEITKLPLSENLSFYKEHLERSEHEYQEATEAFEKCKISHEEHHKLTWELQKRQHEISELQKDLIQELRDRRKIQYLLSITGPLESDDEIFRQNPKLLDPRENEIETLKSQFEEQRHEYDEIVDNLKLNHQACVEEEERRKHRDANKIQELTRKVQRIENVFRENIKEMLQFKKDKVTESRRINEEQAVLFHELSDLKVKLREESERNDTVERNIESKIEKEIVNSENELRSVKVEKEQSELASRRKIEILQRKVETLTAK</sequence>
<dbReference type="OrthoDB" id="191169at2759"/>
<keyword evidence="3" id="KW-1185">Reference proteome</keyword>
<dbReference type="PANTHER" id="PTHR22091">
    <property type="entry name" value="COILED-COIL DOMAIN-CONTAINING PROTEIN 77"/>
    <property type="match status" value="1"/>
</dbReference>
<dbReference type="AlphaFoldDB" id="A0A9N9H3E1"/>
<proteinExistence type="predicted"/>